<sequence>LEREGGGGGGEGKGEVKIVGGGVMGMEMARVLSLRGFEVILYEKGALGGQLNEIKDPYKKEEFSKLIEYYEKELKRLGVKILLNTEGKEGIVAVPKERQPAFKHYENKTILVNSNLYAYQDYAFEWIKNNEVYVTQNVFKGLDRNRAYLLEEKYRELGVKIVKDRVKADVVIDDVRKTQPSIGQSIAKGYWIARNFHGVW</sequence>
<organism evidence="5">
    <name type="scientific">Candidatus Aramenus sulfurataquae</name>
    <dbReference type="NCBI Taxonomy" id="1326980"/>
    <lineage>
        <taxon>Archaea</taxon>
        <taxon>Thermoproteota</taxon>
        <taxon>Thermoprotei</taxon>
        <taxon>Sulfolobales</taxon>
        <taxon>Sulfolobaceae</taxon>
        <taxon>Candidatus Aramenus</taxon>
    </lineage>
</organism>
<evidence type="ECO:0000256" key="4">
    <source>
        <dbReference type="ARBA" id="ARBA00023002"/>
    </source>
</evidence>
<protein>
    <submittedName>
        <fullName evidence="5">NADH oxidase</fullName>
    </submittedName>
</protein>
<keyword evidence="3" id="KW-0288">FMN</keyword>
<dbReference type="PANTHER" id="PTHR42917">
    <property type="entry name" value="2,4-DIENOYL-COA REDUCTASE"/>
    <property type="match status" value="1"/>
</dbReference>
<reference evidence="5" key="1">
    <citation type="submission" date="2015-03" db="EMBL/GenBank/DDBJ databases">
        <title>Metagenome Sequencing of an Archaeal-Dominated Microbial Community from a Hot Spring at the Los Azufres Geothermal Field, Mexico.</title>
        <authorList>
            <person name="Servin-Garciduenas L.E."/>
            <person name="Martinez-Romero E."/>
        </authorList>
    </citation>
    <scope>NUCLEOTIDE SEQUENCE [LARGE SCALE GENOMIC DNA]</scope>
    <source>
        <strain evidence="5">AZ1-454</strain>
    </source>
</reference>
<keyword evidence="4" id="KW-0560">Oxidoreductase</keyword>
<dbReference type="Pfam" id="PF13450">
    <property type="entry name" value="NAD_binding_8"/>
    <property type="match status" value="1"/>
</dbReference>
<evidence type="ECO:0000256" key="2">
    <source>
        <dbReference type="ARBA" id="ARBA00022630"/>
    </source>
</evidence>
<dbReference type="SUPFAM" id="SSF51971">
    <property type="entry name" value="Nucleotide-binding domain"/>
    <property type="match status" value="1"/>
</dbReference>
<accession>A0A0F2LKE0</accession>
<evidence type="ECO:0000256" key="3">
    <source>
        <dbReference type="ARBA" id="ARBA00022643"/>
    </source>
</evidence>
<evidence type="ECO:0000256" key="1">
    <source>
        <dbReference type="ARBA" id="ARBA00001917"/>
    </source>
</evidence>
<comment type="cofactor">
    <cofactor evidence="1">
        <name>FMN</name>
        <dbReference type="ChEBI" id="CHEBI:58210"/>
    </cofactor>
</comment>
<comment type="caution">
    <text evidence="5">The sequence shown here is derived from an EMBL/GenBank/DDBJ whole genome shotgun (WGS) entry which is preliminary data.</text>
</comment>
<keyword evidence="2" id="KW-0285">Flavoprotein</keyword>
<name>A0A0F2LKE0_9CREN</name>
<gene>
    <name evidence="5" type="ORF">TQ35_09600</name>
</gene>
<dbReference type="GO" id="GO:0016491">
    <property type="term" value="F:oxidoreductase activity"/>
    <property type="evidence" value="ECO:0007669"/>
    <property type="project" value="UniProtKB-KW"/>
</dbReference>
<evidence type="ECO:0000313" key="5">
    <source>
        <dbReference type="EMBL" id="KJR77997.1"/>
    </source>
</evidence>
<dbReference type="InterPro" id="IPR051793">
    <property type="entry name" value="NADH:flavin_oxidoreductase"/>
</dbReference>
<dbReference type="AlphaFoldDB" id="A0A0F2LKE0"/>
<dbReference type="Gene3D" id="3.40.50.720">
    <property type="entry name" value="NAD(P)-binding Rossmann-like Domain"/>
    <property type="match status" value="1"/>
</dbReference>
<dbReference type="PANTHER" id="PTHR42917:SF2">
    <property type="entry name" value="2,4-DIENOYL-COA REDUCTASE [(2E)-ENOYL-COA-PRODUCING]"/>
    <property type="match status" value="1"/>
</dbReference>
<dbReference type="EMBL" id="JZWS01000267">
    <property type="protein sequence ID" value="KJR77997.1"/>
    <property type="molecule type" value="Genomic_DNA"/>
</dbReference>
<feature type="non-terminal residue" evidence="5">
    <location>
        <position position="1"/>
    </location>
</feature>
<proteinExistence type="predicted"/>